<keyword evidence="4 6" id="KW-0560">Oxidoreductase</keyword>
<feature type="binding site" evidence="6">
    <location>
        <position position="66"/>
    </location>
    <ligand>
        <name>shikimate</name>
        <dbReference type="ChEBI" id="CHEBI:36208"/>
    </ligand>
</feature>
<evidence type="ECO:0000256" key="2">
    <source>
        <dbReference type="ARBA" id="ARBA00022605"/>
    </source>
</evidence>
<evidence type="ECO:0000313" key="11">
    <source>
        <dbReference type="Proteomes" id="UP000015502"/>
    </source>
</evidence>
<dbReference type="SUPFAM" id="SSF53223">
    <property type="entry name" value="Aminoacid dehydrogenase-like, N-terminal domain"/>
    <property type="match status" value="1"/>
</dbReference>
<feature type="binding site" evidence="6">
    <location>
        <position position="106"/>
    </location>
    <ligand>
        <name>shikimate</name>
        <dbReference type="ChEBI" id="CHEBI:36208"/>
    </ligand>
</feature>
<dbReference type="HOGENOM" id="CLU_044063_4_1_2"/>
<feature type="domain" description="Quinate/shikimate 5-dehydrogenase/glutamyl-tRNA reductase" evidence="7">
    <location>
        <begin position="118"/>
        <end position="191"/>
    </location>
</feature>
<dbReference type="KEGG" id="tlt:OCC_05546"/>
<feature type="domain" description="Shikimate dehydrogenase substrate binding N-terminal" evidence="8">
    <location>
        <begin position="11"/>
        <end position="93"/>
    </location>
</feature>
<keyword evidence="5 6" id="KW-0057">Aromatic amino acid biosynthesis</keyword>
<comment type="function">
    <text evidence="6">Involved in the biosynthesis of the chorismate, which leads to the biosynthesis of aromatic amino acids. Catalyzes the reversible NADPH linked reduction of 3-dehydroshikimate (DHSA) to yield shikimate (SA).</text>
</comment>
<protein>
    <recommendedName>
        <fullName evidence="1 6">Shikimate dehydrogenase (NADP(+))</fullName>
        <shortName evidence="6">SDH</shortName>
        <ecNumber evidence="1 6">1.1.1.25</ecNumber>
    </recommendedName>
</protein>
<dbReference type="HAMAP" id="MF_00222">
    <property type="entry name" value="Shikimate_DH_AroE"/>
    <property type="match status" value="1"/>
</dbReference>
<dbReference type="OrthoDB" id="8744at2157"/>
<dbReference type="CDD" id="cd01065">
    <property type="entry name" value="NAD_bind_Shikimate_DH"/>
    <property type="match status" value="1"/>
</dbReference>
<dbReference type="InterPro" id="IPR022893">
    <property type="entry name" value="Shikimate_DH_fam"/>
</dbReference>
<dbReference type="GO" id="GO:0050661">
    <property type="term" value="F:NADP binding"/>
    <property type="evidence" value="ECO:0007669"/>
    <property type="project" value="InterPro"/>
</dbReference>
<dbReference type="Gene3D" id="3.40.50.10860">
    <property type="entry name" value="Leucine Dehydrogenase, chain A, domain 1"/>
    <property type="match status" value="1"/>
</dbReference>
<dbReference type="GO" id="GO:0009423">
    <property type="term" value="P:chorismate biosynthetic process"/>
    <property type="evidence" value="ECO:0007669"/>
    <property type="project" value="UniProtKB-UniRule"/>
</dbReference>
<feature type="binding site" evidence="6">
    <location>
        <begin position="151"/>
        <end position="156"/>
    </location>
    <ligand>
        <name>NADP(+)</name>
        <dbReference type="ChEBI" id="CHEBI:58349"/>
    </ligand>
</feature>
<feature type="binding site" evidence="6">
    <location>
        <position position="244"/>
    </location>
    <ligand>
        <name>shikimate</name>
        <dbReference type="ChEBI" id="CHEBI:36208"/>
    </ligand>
</feature>
<dbReference type="PANTHER" id="PTHR21089">
    <property type="entry name" value="SHIKIMATE DEHYDROGENASE"/>
    <property type="match status" value="1"/>
</dbReference>
<dbReference type="InterPro" id="IPR011342">
    <property type="entry name" value="Shikimate_DH"/>
</dbReference>
<feature type="binding site" evidence="6">
    <location>
        <position position="214"/>
    </location>
    <ligand>
        <name>NADP(+)</name>
        <dbReference type="ChEBI" id="CHEBI:58349"/>
    </ligand>
</feature>
<comment type="subunit">
    <text evidence="6">Homodimer.</text>
</comment>
<dbReference type="UniPathway" id="UPA00053">
    <property type="reaction ID" value="UER00087"/>
</dbReference>
<feature type="binding site" evidence="6">
    <location>
        <position position="216"/>
    </location>
    <ligand>
        <name>shikimate</name>
        <dbReference type="ChEBI" id="CHEBI:36208"/>
    </ligand>
</feature>
<dbReference type="Proteomes" id="UP000015502">
    <property type="component" value="Chromosome"/>
</dbReference>
<dbReference type="GO" id="GO:0008652">
    <property type="term" value="P:amino acid biosynthetic process"/>
    <property type="evidence" value="ECO:0007669"/>
    <property type="project" value="UniProtKB-KW"/>
</dbReference>
<proteinExistence type="inferred from homology"/>
<dbReference type="InterPro" id="IPR006151">
    <property type="entry name" value="Shikm_DH/Glu-tRNA_Rdtase"/>
</dbReference>
<evidence type="ECO:0000256" key="5">
    <source>
        <dbReference type="ARBA" id="ARBA00023141"/>
    </source>
</evidence>
<dbReference type="InterPro" id="IPR036291">
    <property type="entry name" value="NAD(P)-bd_dom_sf"/>
</dbReference>
<keyword evidence="2 6" id="KW-0028">Amino-acid biosynthesis</keyword>
<dbReference type="PANTHER" id="PTHR21089:SF1">
    <property type="entry name" value="BIFUNCTIONAL 3-DEHYDROQUINATE DEHYDRATASE_SHIKIMATE DEHYDROGENASE, CHLOROPLASTIC"/>
    <property type="match status" value="1"/>
</dbReference>
<dbReference type="RefSeq" id="WP_004067981.1">
    <property type="nucleotide sequence ID" value="NC_022084.1"/>
</dbReference>
<gene>
    <name evidence="6" type="primary">aroE</name>
    <name evidence="10" type="ORF">OCC_05546</name>
</gene>
<accession>H3ZMR1</accession>
<evidence type="ECO:0000259" key="9">
    <source>
        <dbReference type="Pfam" id="PF18317"/>
    </source>
</evidence>
<sequence>MADAETRLYGVIGFPVRHSLSPVMHNAAFKALGINAIYLAFEVPPERLGDAMEGVRALGISGLNVTMPHKEAVIHFLDSLSEDSGEIGSVNTVVNRKGKLEGHTTDGLGARRALERAIELGGRRILIIGAGGAGKAIAYELSKDNEVVVLNRTPEKAKALERFGIMGEALNRENLGKYLEWAEVLINATSVGMNSWETPVPGEMLRKDLVVMDIVYKPLKTRLLTEAELMGCKTVDGLWMLVYQGIESFKLWTGFKPDEGLMRGAALEGLGQ</sequence>
<comment type="pathway">
    <text evidence="6">Metabolic intermediate biosynthesis; chorismate biosynthesis; chorismate from D-erythrose 4-phosphate and phosphoenolpyruvate: step 4/7.</text>
</comment>
<dbReference type="FunFam" id="3.40.50.720:FF:000086">
    <property type="entry name" value="Quinate/shikimate dehydrogenase"/>
    <property type="match status" value="1"/>
</dbReference>
<dbReference type="PaxDb" id="523849-OCC_05546"/>
<dbReference type="GO" id="GO:0009073">
    <property type="term" value="P:aromatic amino acid family biosynthetic process"/>
    <property type="evidence" value="ECO:0007669"/>
    <property type="project" value="UniProtKB-KW"/>
</dbReference>
<evidence type="ECO:0000259" key="8">
    <source>
        <dbReference type="Pfam" id="PF08501"/>
    </source>
</evidence>
<dbReference type="InterPro" id="IPR013708">
    <property type="entry name" value="Shikimate_DH-bd_N"/>
</dbReference>
<dbReference type="Pfam" id="PF08501">
    <property type="entry name" value="Shikimate_dh_N"/>
    <property type="match status" value="1"/>
</dbReference>
<evidence type="ECO:0000256" key="4">
    <source>
        <dbReference type="ARBA" id="ARBA00023002"/>
    </source>
</evidence>
<evidence type="ECO:0000259" key="7">
    <source>
        <dbReference type="Pfam" id="PF01488"/>
    </source>
</evidence>
<dbReference type="STRING" id="523849.OCC_05546"/>
<reference evidence="10 11" key="1">
    <citation type="journal article" date="2012" name="J. Bacteriol.">
        <title>Genome sequence of the model hyperthermophilic archaeon Thermococcus litoralis NS-C.</title>
        <authorList>
            <person name="Gardner A.F."/>
            <person name="Kumar S."/>
            <person name="Perler F.B."/>
        </authorList>
    </citation>
    <scope>NUCLEOTIDE SEQUENCE [LARGE SCALE GENOMIC DNA]</scope>
    <source>
        <strain evidence="11">ATCC 51850 / DSM 5473 / JCM 8560 / NS-C</strain>
    </source>
</reference>
<feature type="binding site" evidence="6">
    <location>
        <position position="91"/>
    </location>
    <ligand>
        <name>shikimate</name>
        <dbReference type="ChEBI" id="CHEBI:36208"/>
    </ligand>
</feature>
<dbReference type="NCBIfam" id="NF001319">
    <property type="entry name" value="PRK00258.3-3"/>
    <property type="match status" value="1"/>
</dbReference>
<comment type="similarity">
    <text evidence="6">Belongs to the shikimate dehydrogenase family.</text>
</comment>
<keyword evidence="11" id="KW-1185">Reference proteome</keyword>
<dbReference type="Pfam" id="PF01488">
    <property type="entry name" value="Shikimate_DH"/>
    <property type="match status" value="1"/>
</dbReference>
<feature type="active site" description="Proton acceptor" evidence="6">
    <location>
        <position position="70"/>
    </location>
</feature>
<feature type="domain" description="SDH C-terminal" evidence="9">
    <location>
        <begin position="237"/>
        <end position="267"/>
    </location>
</feature>
<evidence type="ECO:0000256" key="1">
    <source>
        <dbReference type="ARBA" id="ARBA00012962"/>
    </source>
</evidence>
<feature type="binding site" evidence="6">
    <location>
        <position position="82"/>
    </location>
    <ligand>
        <name>NADP(+)</name>
        <dbReference type="ChEBI" id="CHEBI:58349"/>
    </ligand>
</feature>
<dbReference type="NCBIfam" id="TIGR00507">
    <property type="entry name" value="aroE"/>
    <property type="match status" value="1"/>
</dbReference>
<dbReference type="FunFam" id="3.40.50.10860:FF:000016">
    <property type="entry name" value="Shikimate dehydrogenase (NADP(+))"/>
    <property type="match status" value="1"/>
</dbReference>
<feature type="binding site" evidence="6">
    <location>
        <begin position="19"/>
        <end position="21"/>
    </location>
    <ligand>
        <name>shikimate</name>
        <dbReference type="ChEBI" id="CHEBI:36208"/>
    </ligand>
</feature>
<dbReference type="Gene3D" id="3.40.50.720">
    <property type="entry name" value="NAD(P)-binding Rossmann-like Domain"/>
    <property type="match status" value="1"/>
</dbReference>
<name>H3ZMR1_THELN</name>
<dbReference type="AlphaFoldDB" id="H3ZMR1"/>
<dbReference type="SUPFAM" id="SSF51735">
    <property type="entry name" value="NAD(P)-binding Rossmann-fold domains"/>
    <property type="match status" value="1"/>
</dbReference>
<dbReference type="InterPro" id="IPR046346">
    <property type="entry name" value="Aminoacid_DH-like_N_sf"/>
</dbReference>
<keyword evidence="3 6" id="KW-0521">NADP</keyword>
<evidence type="ECO:0000256" key="6">
    <source>
        <dbReference type="HAMAP-Rule" id="MF_00222"/>
    </source>
</evidence>
<evidence type="ECO:0000313" key="10">
    <source>
        <dbReference type="EMBL" id="EHR78708.1"/>
    </source>
</evidence>
<comment type="catalytic activity">
    <reaction evidence="6">
        <text>shikimate + NADP(+) = 3-dehydroshikimate + NADPH + H(+)</text>
        <dbReference type="Rhea" id="RHEA:17737"/>
        <dbReference type="ChEBI" id="CHEBI:15378"/>
        <dbReference type="ChEBI" id="CHEBI:16630"/>
        <dbReference type="ChEBI" id="CHEBI:36208"/>
        <dbReference type="ChEBI" id="CHEBI:57783"/>
        <dbReference type="ChEBI" id="CHEBI:58349"/>
        <dbReference type="EC" id="1.1.1.25"/>
    </reaction>
</comment>
<dbReference type="GO" id="GO:0019632">
    <property type="term" value="P:shikimate metabolic process"/>
    <property type="evidence" value="ECO:0007669"/>
    <property type="project" value="InterPro"/>
</dbReference>
<evidence type="ECO:0000256" key="3">
    <source>
        <dbReference type="ARBA" id="ARBA00022857"/>
    </source>
</evidence>
<dbReference type="GeneID" id="16549866"/>
<organism evidence="10 11">
    <name type="scientific">Thermococcus litoralis (strain ATCC 51850 / DSM 5473 / JCM 8560 / NS-C)</name>
    <dbReference type="NCBI Taxonomy" id="523849"/>
    <lineage>
        <taxon>Archaea</taxon>
        <taxon>Methanobacteriati</taxon>
        <taxon>Methanobacteriota</taxon>
        <taxon>Thermococci</taxon>
        <taxon>Thermococcales</taxon>
        <taxon>Thermococcaceae</taxon>
        <taxon>Thermococcus</taxon>
    </lineage>
</organism>
<dbReference type="Pfam" id="PF18317">
    <property type="entry name" value="SDH_C"/>
    <property type="match status" value="1"/>
</dbReference>
<dbReference type="EMBL" id="CP006670">
    <property type="protein sequence ID" value="EHR78708.1"/>
    <property type="molecule type" value="Genomic_DNA"/>
</dbReference>
<feature type="binding site" evidence="6">
    <location>
        <begin position="129"/>
        <end position="133"/>
    </location>
    <ligand>
        <name>NADP(+)</name>
        <dbReference type="ChEBI" id="CHEBI:58349"/>
    </ligand>
</feature>
<dbReference type="EC" id="1.1.1.25" evidence="1 6"/>
<dbReference type="GO" id="GO:0004764">
    <property type="term" value="F:shikimate 3-dehydrogenase (NADP+) activity"/>
    <property type="evidence" value="ECO:0007669"/>
    <property type="project" value="UniProtKB-UniRule"/>
</dbReference>
<feature type="binding site" evidence="6">
    <location>
        <position position="237"/>
    </location>
    <ligand>
        <name>NADP(+)</name>
        <dbReference type="ChEBI" id="CHEBI:58349"/>
    </ligand>
</feature>
<dbReference type="InterPro" id="IPR041121">
    <property type="entry name" value="SDH_C"/>
</dbReference>